<dbReference type="Gene3D" id="1.10.10.2840">
    <property type="entry name" value="PucR C-terminal helix-turn-helix domain"/>
    <property type="match status" value="1"/>
</dbReference>
<organism evidence="4 5">
    <name type="scientific">Lentzea rhizosphaerae</name>
    <dbReference type="NCBI Taxonomy" id="2041025"/>
    <lineage>
        <taxon>Bacteria</taxon>
        <taxon>Bacillati</taxon>
        <taxon>Actinomycetota</taxon>
        <taxon>Actinomycetes</taxon>
        <taxon>Pseudonocardiales</taxon>
        <taxon>Pseudonocardiaceae</taxon>
        <taxon>Lentzea</taxon>
    </lineage>
</organism>
<evidence type="ECO:0000256" key="1">
    <source>
        <dbReference type="ARBA" id="ARBA00006754"/>
    </source>
</evidence>
<protein>
    <submittedName>
        <fullName evidence="4">PucR family transcriptional regulator</fullName>
    </submittedName>
</protein>
<dbReference type="InterPro" id="IPR025736">
    <property type="entry name" value="PucR_C-HTH_dom"/>
</dbReference>
<accession>A0ABV8C547</accession>
<keyword evidence="5" id="KW-1185">Reference proteome</keyword>
<feature type="domain" description="CdaR GGDEF-like" evidence="3">
    <location>
        <begin position="330"/>
        <end position="447"/>
    </location>
</feature>
<dbReference type="Pfam" id="PF17853">
    <property type="entry name" value="GGDEF_2"/>
    <property type="match status" value="1"/>
</dbReference>
<dbReference type="InterPro" id="IPR051448">
    <property type="entry name" value="CdaR-like_regulators"/>
</dbReference>
<dbReference type="PANTHER" id="PTHR33744:SF7">
    <property type="entry name" value="PUCR FAMILY TRANSCRIPTIONAL REGULATOR"/>
    <property type="match status" value="1"/>
</dbReference>
<dbReference type="InterPro" id="IPR041522">
    <property type="entry name" value="CdaR_GGDEF"/>
</dbReference>
<dbReference type="InterPro" id="IPR042070">
    <property type="entry name" value="PucR_C-HTH_sf"/>
</dbReference>
<name>A0ABV8C547_9PSEU</name>
<evidence type="ECO:0000313" key="5">
    <source>
        <dbReference type="Proteomes" id="UP001595690"/>
    </source>
</evidence>
<dbReference type="PANTHER" id="PTHR33744">
    <property type="entry name" value="CARBOHYDRATE DIACID REGULATOR"/>
    <property type="match status" value="1"/>
</dbReference>
<gene>
    <name evidence="4" type="ORF">ACFOWZ_37145</name>
</gene>
<evidence type="ECO:0000259" key="2">
    <source>
        <dbReference type="Pfam" id="PF13556"/>
    </source>
</evidence>
<feature type="domain" description="PucR C-terminal helix-turn-helix" evidence="2">
    <location>
        <begin position="501"/>
        <end position="558"/>
    </location>
</feature>
<reference evidence="5" key="1">
    <citation type="journal article" date="2019" name="Int. J. Syst. Evol. Microbiol.">
        <title>The Global Catalogue of Microorganisms (GCM) 10K type strain sequencing project: providing services to taxonomists for standard genome sequencing and annotation.</title>
        <authorList>
            <consortium name="The Broad Institute Genomics Platform"/>
            <consortium name="The Broad Institute Genome Sequencing Center for Infectious Disease"/>
            <person name="Wu L."/>
            <person name="Ma J."/>
        </authorList>
    </citation>
    <scope>NUCLEOTIDE SEQUENCE [LARGE SCALE GENOMIC DNA]</scope>
    <source>
        <strain evidence="5">CGMCC 4.7405</strain>
    </source>
</reference>
<dbReference type="EMBL" id="JBHRZI010000032">
    <property type="protein sequence ID" value="MFC3897135.1"/>
    <property type="molecule type" value="Genomic_DNA"/>
</dbReference>
<dbReference type="Proteomes" id="UP001595690">
    <property type="component" value="Unassembled WGS sequence"/>
</dbReference>
<evidence type="ECO:0000313" key="4">
    <source>
        <dbReference type="EMBL" id="MFC3897135.1"/>
    </source>
</evidence>
<comment type="caution">
    <text evidence="4">The sequence shown here is derived from an EMBL/GenBank/DDBJ whole genome shotgun (WGS) entry which is preliminary data.</text>
</comment>
<dbReference type="RefSeq" id="WP_382378621.1">
    <property type="nucleotide sequence ID" value="NZ_JBHRZI010000032.1"/>
</dbReference>
<proteinExistence type="inferred from homology"/>
<evidence type="ECO:0000259" key="3">
    <source>
        <dbReference type="Pfam" id="PF17853"/>
    </source>
</evidence>
<dbReference type="Pfam" id="PF13556">
    <property type="entry name" value="HTH_30"/>
    <property type="match status" value="1"/>
</dbReference>
<comment type="similarity">
    <text evidence="1">Belongs to the CdaR family.</text>
</comment>
<sequence>MAAGTGDVDGWARAQLSNLYGVFVLSMKMFGGRDPAKILALAATAVPSLGPWTVMATYLMAAGGLERQPSDLPADPALDLSVSQLDDVGSGVLLPGETWRWAFLLREQSVLAGCLVVTAESEPTAEGMFLLKVLCQQTSAALANAALHRRGDEYVDELRRSNDERAEVNARLTDTVDVLRHQQRVHDVLTRGSARGDGEQGIAQSLHELTALPVAIEDKFGNLRAWAGPGPPDPYPKLPAWRREDLLRRAARRTYPLREKDRLISLVKPHHEVLGVIALIDPAKTARDPEIFTLEYGTTVLALELAHQRTLAEVELRLHRELVDDLVVGTDNESAYARAAALGHDLRGTHHVLVAQWDGAQADSALSDALSDALSHALVELEWKALCSRRAGAVVVLVQGHPDGEALFRSVANALGTDTGVVAIGGSCDTPEGLPRSFNEAMRTLRIRQTSGTPSGVASFGQLGLYRILDTGESRAEVTSFVREWLGGLIDYDNAREADMVRTLSRFLECGGNYDRTATALMIHRSTLRYRLGRIREITGLDLGDVETRLNVHVATRAWQVLKGQPLEGP</sequence>